<proteinExistence type="predicted"/>
<evidence type="ECO:0000256" key="1">
    <source>
        <dbReference type="SAM" id="MobiDB-lite"/>
    </source>
</evidence>
<organism evidence="2">
    <name type="scientific">uncultured Caudovirales phage</name>
    <dbReference type="NCBI Taxonomy" id="2100421"/>
    <lineage>
        <taxon>Viruses</taxon>
        <taxon>Duplodnaviria</taxon>
        <taxon>Heunggongvirae</taxon>
        <taxon>Uroviricota</taxon>
        <taxon>Caudoviricetes</taxon>
        <taxon>Peduoviridae</taxon>
        <taxon>Maltschvirus</taxon>
        <taxon>Maltschvirus maltsch</taxon>
    </lineage>
</organism>
<feature type="region of interest" description="Disordered" evidence="1">
    <location>
        <begin position="435"/>
        <end position="466"/>
    </location>
</feature>
<feature type="compositionally biased region" description="Polar residues" evidence="1">
    <location>
        <begin position="452"/>
        <end position="466"/>
    </location>
</feature>
<name>A0A6J5LEW5_9CAUD</name>
<feature type="compositionally biased region" description="Low complexity" evidence="1">
    <location>
        <begin position="435"/>
        <end position="451"/>
    </location>
</feature>
<evidence type="ECO:0000313" key="2">
    <source>
        <dbReference type="EMBL" id="CAB4133114.1"/>
    </source>
</evidence>
<dbReference type="EMBL" id="LR796274">
    <property type="protein sequence ID" value="CAB4133114.1"/>
    <property type="molecule type" value="Genomic_DNA"/>
</dbReference>
<accession>A0A6J5LEW5</accession>
<gene>
    <name evidence="2" type="ORF">UFOVP257_51</name>
</gene>
<sequence length="477" mass="54675">MREIDKISEELFNKIRSRFPKVSLGDENAKRVTNPEDARFFDFHYISNEGKDFGSVSISLIDDTSLKIYFSSNIADSLTDEEQEEWYTFLKSLKKFARRNMLTFDARDITRTNLKLKDIQQQTDSNSTYDRDEIAISEGKLYGTSRSSYADVGPHRLIIRHEDHIDPERHGSRGRKIKHIFVETPLGERFLLDHTNLHGARAIANHLTHGGRVGDEGSTLINEMVKEMASMRHFVRSMRNRTFEDAETTGMVEAAMHRYAEVRDHLKRFKGRKGHEMLMGMMGIQQEPDQDVDVDELRERFVKKIYDDRFNDALPYVYRAYKNRKHMDTEGSKEFESWANDITEATWDADGDDADEQDLLTLMQRPIIAGVDGIDAIGLVSGISFLNSDELKSALRRYSHGQPDIDTRRIIIGWLSKNGENALANEILKSIQNQNTSTQVQPQSPPVQTQNYGASTTDEPVTNESVSEMRRLAGLKQ</sequence>
<protein>
    <submittedName>
        <fullName evidence="2">Uncharacterized protein</fullName>
    </submittedName>
</protein>
<reference evidence="2" key="1">
    <citation type="submission" date="2020-04" db="EMBL/GenBank/DDBJ databases">
        <authorList>
            <person name="Chiriac C."/>
            <person name="Salcher M."/>
            <person name="Ghai R."/>
            <person name="Kavagutti S V."/>
        </authorList>
    </citation>
    <scope>NUCLEOTIDE SEQUENCE</scope>
</reference>